<evidence type="ECO:0008006" key="9">
    <source>
        <dbReference type="Google" id="ProtNLM"/>
    </source>
</evidence>
<protein>
    <recommendedName>
        <fullName evidence="9">Pyridine nucleotide-disulfide oxidoreductase</fullName>
    </recommendedName>
</protein>
<dbReference type="GO" id="GO:0005737">
    <property type="term" value="C:cytoplasm"/>
    <property type="evidence" value="ECO:0007669"/>
    <property type="project" value="TreeGrafter"/>
</dbReference>
<reference evidence="7" key="1">
    <citation type="submission" date="2017-04" db="EMBL/GenBank/DDBJ databases">
        <title>Unexpected and diverse lifestyles within the genus Limnohabitans.</title>
        <authorList>
            <person name="Kasalicky V."/>
            <person name="Mehrshad M."/>
            <person name="Andrei S.-A."/>
            <person name="Salcher M."/>
            <person name="Kratochvilova H."/>
            <person name="Simek K."/>
            <person name="Ghai R."/>
        </authorList>
    </citation>
    <scope>NUCLEOTIDE SEQUENCE [LARGE SCALE GENOMIC DNA]</scope>
    <source>
        <strain evidence="7">II-D5</strain>
    </source>
</reference>
<comment type="caution">
    <text evidence="7">The sequence shown here is derived from an EMBL/GenBank/DDBJ whole genome shotgun (WGS) entry which is preliminary data.</text>
</comment>
<evidence type="ECO:0000313" key="7">
    <source>
        <dbReference type="EMBL" id="PVE43815.1"/>
    </source>
</evidence>
<organism evidence="7 8">
    <name type="scientific">Limnohabitans planktonicus II-D5</name>
    <dbReference type="NCBI Taxonomy" id="1293045"/>
    <lineage>
        <taxon>Bacteria</taxon>
        <taxon>Pseudomonadati</taxon>
        <taxon>Pseudomonadota</taxon>
        <taxon>Betaproteobacteria</taxon>
        <taxon>Burkholderiales</taxon>
        <taxon>Comamonadaceae</taxon>
        <taxon>Limnohabitans</taxon>
    </lineage>
</organism>
<dbReference type="PANTHER" id="PTHR43557">
    <property type="entry name" value="APOPTOSIS-INDUCING FACTOR 1"/>
    <property type="match status" value="1"/>
</dbReference>
<dbReference type="InterPro" id="IPR050446">
    <property type="entry name" value="FAD-oxidoreductase/Apoptosis"/>
</dbReference>
<name>A0A2T7UGI8_9BURK</name>
<dbReference type="EMBL" id="LFYT02000004">
    <property type="protein sequence ID" value="PVE43815.1"/>
    <property type="molecule type" value="Genomic_DNA"/>
</dbReference>
<dbReference type="InterPro" id="IPR023753">
    <property type="entry name" value="FAD/NAD-binding_dom"/>
</dbReference>
<dbReference type="Gene3D" id="3.50.50.60">
    <property type="entry name" value="FAD/NAD(P)-binding domain"/>
    <property type="match status" value="2"/>
</dbReference>
<keyword evidence="4" id="KW-0560">Oxidoreductase</keyword>
<dbReference type="SUPFAM" id="SSF55424">
    <property type="entry name" value="FAD/NAD-linked reductases, dimerisation (C-terminal) domain"/>
    <property type="match status" value="1"/>
</dbReference>
<proteinExistence type="predicted"/>
<dbReference type="Gene3D" id="3.30.390.30">
    <property type="match status" value="1"/>
</dbReference>
<dbReference type="STRING" id="1293045.H663_02805"/>
<evidence type="ECO:0000259" key="6">
    <source>
        <dbReference type="Pfam" id="PF14759"/>
    </source>
</evidence>
<evidence type="ECO:0000256" key="1">
    <source>
        <dbReference type="ARBA" id="ARBA00001974"/>
    </source>
</evidence>
<dbReference type="InterPro" id="IPR016156">
    <property type="entry name" value="FAD/NAD-linked_Rdtase_dimer_sf"/>
</dbReference>
<dbReference type="Proteomes" id="UP000037507">
    <property type="component" value="Unassembled WGS sequence"/>
</dbReference>
<dbReference type="InterPro" id="IPR028202">
    <property type="entry name" value="Reductase_C"/>
</dbReference>
<dbReference type="SUPFAM" id="SSF51905">
    <property type="entry name" value="FAD/NAD(P)-binding domain"/>
    <property type="match status" value="2"/>
</dbReference>
<dbReference type="GO" id="GO:0016651">
    <property type="term" value="F:oxidoreductase activity, acting on NAD(P)H"/>
    <property type="evidence" value="ECO:0007669"/>
    <property type="project" value="TreeGrafter"/>
</dbReference>
<feature type="domain" description="FAD/NAD(P)-binding" evidence="5">
    <location>
        <begin position="44"/>
        <end position="351"/>
    </location>
</feature>
<sequence length="462" mass="49352">MWGSSATKLNAPQPWRVMRCGITTSVTSEGQHMQAWEALGPDATVVVVGGGHAGAAVVSQLRSQGFAGQLVLISAENGLPYHRPPLSKKALLEGADMASMSLRPESWYVSNRVTRYASTTVTGIDRAARRVHLQSASAPEVMAYDALILATGAAPRPWTDPVTGGDALGLADGVHVLRDAEDAQALRAALLASGHLVIVGGGYIGLEVAATARALGCAVCIVEQAPRILQRVAPQATSQLLRQLHQSHGVQLFEGAQVVALQREGQKISSVRIQTAEGELRDLQADLLLAGIGAVPRDDLAKACGLEVGNGIVVNAQGQTQDPAIWAVGDVARHRDQSIRIESVGNANHQAALVAAALMARPEPLPFVPWFWSDQYGGRLQIAGLWTTADRWVERQEGAQGRSIWSYQGTRLVAVDAWQAPLAYVLGKKWLETGQYPPAEWLAHQDQNLKDWVPQAPSVVSP</sequence>
<feature type="domain" description="Reductase C-terminal" evidence="6">
    <location>
        <begin position="370"/>
        <end position="451"/>
    </location>
</feature>
<evidence type="ECO:0000256" key="2">
    <source>
        <dbReference type="ARBA" id="ARBA00022630"/>
    </source>
</evidence>
<comment type="cofactor">
    <cofactor evidence="1">
        <name>FAD</name>
        <dbReference type="ChEBI" id="CHEBI:57692"/>
    </cofactor>
</comment>
<evidence type="ECO:0000259" key="5">
    <source>
        <dbReference type="Pfam" id="PF07992"/>
    </source>
</evidence>
<keyword evidence="3" id="KW-0274">FAD</keyword>
<evidence type="ECO:0000256" key="3">
    <source>
        <dbReference type="ARBA" id="ARBA00022827"/>
    </source>
</evidence>
<dbReference type="PANTHER" id="PTHR43557:SF2">
    <property type="entry name" value="RIESKE DOMAIN-CONTAINING PROTEIN-RELATED"/>
    <property type="match status" value="1"/>
</dbReference>
<dbReference type="AlphaFoldDB" id="A0A2T7UGI8"/>
<evidence type="ECO:0000256" key="4">
    <source>
        <dbReference type="ARBA" id="ARBA00023002"/>
    </source>
</evidence>
<evidence type="ECO:0000313" key="8">
    <source>
        <dbReference type="Proteomes" id="UP000037507"/>
    </source>
</evidence>
<dbReference type="PRINTS" id="PR00411">
    <property type="entry name" value="PNDRDTASEI"/>
</dbReference>
<keyword evidence="8" id="KW-1185">Reference proteome</keyword>
<gene>
    <name evidence="7" type="ORF">H663_004940</name>
</gene>
<dbReference type="InterPro" id="IPR036188">
    <property type="entry name" value="FAD/NAD-bd_sf"/>
</dbReference>
<dbReference type="PRINTS" id="PR00368">
    <property type="entry name" value="FADPNR"/>
</dbReference>
<keyword evidence="2" id="KW-0285">Flavoprotein</keyword>
<accession>A0A2T7UGI8</accession>
<dbReference type="Pfam" id="PF14759">
    <property type="entry name" value="Reductase_C"/>
    <property type="match status" value="1"/>
</dbReference>
<dbReference type="Pfam" id="PF07992">
    <property type="entry name" value="Pyr_redox_2"/>
    <property type="match status" value="1"/>
</dbReference>
<dbReference type="OrthoDB" id="9769238at2"/>